<dbReference type="AlphaFoldDB" id="A0A8S9X4Q8"/>
<name>A0A8S9X4Q8_APOLU</name>
<evidence type="ECO:0000259" key="1">
    <source>
        <dbReference type="Pfam" id="PF00078"/>
    </source>
</evidence>
<feature type="domain" description="Reverse transcriptase" evidence="1">
    <location>
        <begin position="22"/>
        <end position="108"/>
    </location>
</feature>
<sequence>MTTHQRCRLVTSEPELQGPPPRPLALIPVMVKIMNSMIKTRLEVFVEPNKIISNKQYGFRKRMSTCNSLTSLQLQVVNAKASGHTSLVTFLDISGAYNSVIIKTLIEFIRPDSNPTSCKLDGQDDKRKWLCIFSQFHQAGSTSHLSGNVVRNLPVGAVLVRGRSHDSSYYRFLHSAETPFWKVLPGRDSHNGDRRAVHLWDPELSGDSLRLQGFFDADAAAPGIPVGRWTDRPGRGSGIHTDISYFITPPLPGRKNGFDELPNGA</sequence>
<comment type="caution">
    <text evidence="2">The sequence shown here is derived from an EMBL/GenBank/DDBJ whole genome shotgun (WGS) entry which is preliminary data.</text>
</comment>
<organism evidence="2 3">
    <name type="scientific">Apolygus lucorum</name>
    <name type="common">Small green plant bug</name>
    <name type="synonym">Lygocoris lucorum</name>
    <dbReference type="NCBI Taxonomy" id="248454"/>
    <lineage>
        <taxon>Eukaryota</taxon>
        <taxon>Metazoa</taxon>
        <taxon>Ecdysozoa</taxon>
        <taxon>Arthropoda</taxon>
        <taxon>Hexapoda</taxon>
        <taxon>Insecta</taxon>
        <taxon>Pterygota</taxon>
        <taxon>Neoptera</taxon>
        <taxon>Paraneoptera</taxon>
        <taxon>Hemiptera</taxon>
        <taxon>Heteroptera</taxon>
        <taxon>Panheteroptera</taxon>
        <taxon>Cimicomorpha</taxon>
        <taxon>Miridae</taxon>
        <taxon>Mirini</taxon>
        <taxon>Apolygus</taxon>
    </lineage>
</organism>
<dbReference type="Pfam" id="PF00078">
    <property type="entry name" value="RVT_1"/>
    <property type="match status" value="1"/>
</dbReference>
<dbReference type="OrthoDB" id="6629619at2759"/>
<reference evidence="2" key="1">
    <citation type="journal article" date="2021" name="Mol. Ecol. Resour.">
        <title>Apolygus lucorum genome provides insights into omnivorousness and mesophyll feeding.</title>
        <authorList>
            <person name="Liu Y."/>
            <person name="Liu H."/>
            <person name="Wang H."/>
            <person name="Huang T."/>
            <person name="Liu B."/>
            <person name="Yang B."/>
            <person name="Yin L."/>
            <person name="Li B."/>
            <person name="Zhang Y."/>
            <person name="Zhang S."/>
            <person name="Jiang F."/>
            <person name="Zhang X."/>
            <person name="Ren Y."/>
            <person name="Wang B."/>
            <person name="Wang S."/>
            <person name="Lu Y."/>
            <person name="Wu K."/>
            <person name="Fan W."/>
            <person name="Wang G."/>
        </authorList>
    </citation>
    <scope>NUCLEOTIDE SEQUENCE</scope>
    <source>
        <strain evidence="2">12Hb</strain>
    </source>
</reference>
<proteinExistence type="predicted"/>
<evidence type="ECO:0000313" key="3">
    <source>
        <dbReference type="Proteomes" id="UP000466442"/>
    </source>
</evidence>
<dbReference type="Proteomes" id="UP000466442">
    <property type="component" value="Unassembled WGS sequence"/>
</dbReference>
<evidence type="ECO:0000313" key="2">
    <source>
        <dbReference type="EMBL" id="KAF6203358.1"/>
    </source>
</evidence>
<dbReference type="InterPro" id="IPR000477">
    <property type="entry name" value="RT_dom"/>
</dbReference>
<protein>
    <recommendedName>
        <fullName evidence="1">Reverse transcriptase domain-containing protein</fullName>
    </recommendedName>
</protein>
<keyword evidence="3" id="KW-1185">Reference proteome</keyword>
<dbReference type="EMBL" id="WIXP02000011">
    <property type="protein sequence ID" value="KAF6203358.1"/>
    <property type="molecule type" value="Genomic_DNA"/>
</dbReference>
<gene>
    <name evidence="2" type="ORF">GE061_003776</name>
</gene>
<accession>A0A8S9X4Q8</accession>